<reference evidence="5" key="2">
    <citation type="submission" date="2017-01" db="EMBL/GenBank/DDBJ databases">
        <authorList>
            <person name="Mah S.A."/>
            <person name="Swanson W.J."/>
            <person name="Moy G.W."/>
            <person name="Vacquier V.D."/>
        </authorList>
    </citation>
    <scope>NUCLEOTIDE SEQUENCE [LARGE SCALE GENOMIC DNA]</scope>
    <source>
        <strain evidence="5">124861</strain>
    </source>
</reference>
<evidence type="ECO:0000313" key="5">
    <source>
        <dbReference type="Proteomes" id="UP000193303"/>
    </source>
</evidence>
<protein>
    <recommendedName>
        <fullName evidence="7">EamA-like transporter family protein</fullName>
    </recommendedName>
</protein>
<keyword evidence="2" id="KW-0732">Signal</keyword>
<evidence type="ECO:0000256" key="1">
    <source>
        <dbReference type="SAM" id="Phobius"/>
    </source>
</evidence>
<dbReference type="EMBL" id="MTAC01000033">
    <property type="protein sequence ID" value="OSI31180.1"/>
    <property type="molecule type" value="Genomic_DNA"/>
</dbReference>
<feature type="chain" id="PRO_5012032847" description="EamA-like transporter family protein" evidence="2">
    <location>
        <begin position="20"/>
        <end position="152"/>
    </location>
</feature>
<keyword evidence="1" id="KW-1133">Transmembrane helix</keyword>
<dbReference type="RefSeq" id="WP_085359299.1">
    <property type="nucleotide sequence ID" value="NZ_CP091509.1"/>
</dbReference>
<comment type="caution">
    <text evidence="3">The sequence shown here is derived from an EMBL/GenBank/DDBJ whole genome shotgun (WGS) entry which is preliminary data.</text>
</comment>
<name>A0A1X3DHU0_9NEIS</name>
<evidence type="ECO:0000313" key="3">
    <source>
        <dbReference type="EMBL" id="OSI21255.1"/>
    </source>
</evidence>
<keyword evidence="6" id="KW-1185">Reference proteome</keyword>
<dbReference type="InterPro" id="IPR006750">
    <property type="entry name" value="YdcZ"/>
</dbReference>
<sequence>MVIFICMALAAGAALAVQAAINSRLAKGLLVQPLVAATVSFAVGTILLLALCVWKADLSGAWQQMPQQPWWKYLGGLLGAGFVFTTIFLAPKLGITNMLFFVIVGQLLTAAVIDHFGLIGMAARPFHIWHVFGLLIVGLGLAVFFFGRRWLG</sequence>
<feature type="transmembrane region" description="Helical" evidence="1">
    <location>
        <begin position="95"/>
        <end position="116"/>
    </location>
</feature>
<feature type="transmembrane region" description="Helical" evidence="1">
    <location>
        <begin position="70"/>
        <end position="89"/>
    </location>
</feature>
<proteinExistence type="predicted"/>
<feature type="signal peptide" evidence="2">
    <location>
        <begin position="1"/>
        <end position="19"/>
    </location>
</feature>
<evidence type="ECO:0000313" key="6">
    <source>
        <dbReference type="Proteomes" id="UP000193346"/>
    </source>
</evidence>
<dbReference type="Proteomes" id="UP000193346">
    <property type="component" value="Unassembled WGS sequence"/>
</dbReference>
<evidence type="ECO:0000256" key="2">
    <source>
        <dbReference type="SAM" id="SignalP"/>
    </source>
</evidence>
<evidence type="ECO:0000313" key="4">
    <source>
        <dbReference type="EMBL" id="OSI31180.1"/>
    </source>
</evidence>
<dbReference type="Pfam" id="PF04657">
    <property type="entry name" value="DMT_YdcZ"/>
    <property type="match status" value="1"/>
</dbReference>
<dbReference type="PANTHER" id="PTHR34821:SF2">
    <property type="entry name" value="INNER MEMBRANE PROTEIN YDCZ"/>
    <property type="match status" value="1"/>
</dbReference>
<dbReference type="GO" id="GO:0005886">
    <property type="term" value="C:plasma membrane"/>
    <property type="evidence" value="ECO:0007669"/>
    <property type="project" value="TreeGrafter"/>
</dbReference>
<evidence type="ECO:0008006" key="7">
    <source>
        <dbReference type="Google" id="ProtNLM"/>
    </source>
</evidence>
<feature type="transmembrane region" description="Helical" evidence="1">
    <location>
        <begin position="128"/>
        <end position="147"/>
    </location>
</feature>
<dbReference type="Proteomes" id="UP000193303">
    <property type="component" value="Unassembled WGS sequence"/>
</dbReference>
<accession>A0A1X3DHU0</accession>
<organism evidence="3 5">
    <name type="scientific">Neisseria dumasiana</name>
    <dbReference type="NCBI Taxonomy" id="1931275"/>
    <lineage>
        <taxon>Bacteria</taxon>
        <taxon>Pseudomonadati</taxon>
        <taxon>Pseudomonadota</taxon>
        <taxon>Betaproteobacteria</taxon>
        <taxon>Neisseriales</taxon>
        <taxon>Neisseriaceae</taxon>
        <taxon>Neisseria</taxon>
    </lineage>
</organism>
<keyword evidence="1" id="KW-0472">Membrane</keyword>
<dbReference type="PANTHER" id="PTHR34821">
    <property type="entry name" value="INNER MEMBRANE PROTEIN YDCZ"/>
    <property type="match status" value="1"/>
</dbReference>
<dbReference type="AlphaFoldDB" id="A0A1X3DHU0"/>
<dbReference type="OrthoDB" id="9097160at2"/>
<gene>
    <name evidence="3" type="ORF">BV912_06510</name>
    <name evidence="4" type="ORF">BV913_10740</name>
</gene>
<dbReference type="EMBL" id="MTAB01000012">
    <property type="protein sequence ID" value="OSI21255.1"/>
    <property type="molecule type" value="Genomic_DNA"/>
</dbReference>
<feature type="transmembrane region" description="Helical" evidence="1">
    <location>
        <begin position="35"/>
        <end position="58"/>
    </location>
</feature>
<keyword evidence="1" id="KW-0812">Transmembrane</keyword>
<reference evidence="3 6" key="1">
    <citation type="submission" date="2017-01" db="EMBL/GenBank/DDBJ databases">
        <authorList>
            <person name="Wolfgang W.J."/>
            <person name="Cole J."/>
            <person name="Wroblewski D."/>
            <person name="Mcginnis J."/>
            <person name="Musser K.A."/>
        </authorList>
    </citation>
    <scope>NUCLEOTIDE SEQUENCE</scope>
    <source>
        <strain evidence="3">124861</strain>
        <strain evidence="4 6">93087</strain>
    </source>
</reference>